<evidence type="ECO:0000256" key="4">
    <source>
        <dbReference type="ARBA" id="ARBA00022692"/>
    </source>
</evidence>
<sequence length="310" mass="35262">MKKRISVISPVYNEGEGLRTYYDEMSKALRSAKFSKYDAEVLLVDNASTDDTQTYLEEIAAKDSRFKVIFNARNVGVFLSSFNALEYAEGDAVFLLVPSDLQDPLELMDQMIEKWEDGYVLVAGRRLQRDESGWLRSLRNAFYRMMERVADQRWEPGVGEYQLADRRVVDELLSIPDAAPYVRGMLAELGYKPFIIDYVWQRRTWGKSSFSLPKLFRTAYDMIFSFSRLPLKLIMIMGFIIASASFLFGLFQIVLMILAGSVAGRGIMTIIVSLFFFSGSMRCFWASSVSTSGASTTRRDTDVGWPFAAC</sequence>
<keyword evidence="10" id="KW-1185">Reference proteome</keyword>
<dbReference type="PANTHER" id="PTHR48090">
    <property type="entry name" value="UNDECAPRENYL-PHOSPHATE 4-DEOXY-4-FORMAMIDO-L-ARABINOSE TRANSFERASE-RELATED"/>
    <property type="match status" value="1"/>
</dbReference>
<name>A0ABX6T135_9SPHN</name>
<dbReference type="RefSeq" id="WP_187714661.1">
    <property type="nucleotide sequence ID" value="NZ_CP060780.1"/>
</dbReference>
<dbReference type="Pfam" id="PF00535">
    <property type="entry name" value="Glycos_transf_2"/>
    <property type="match status" value="1"/>
</dbReference>
<dbReference type="CDD" id="cd04187">
    <property type="entry name" value="DPM1_like_bac"/>
    <property type="match status" value="1"/>
</dbReference>
<keyword evidence="6 7" id="KW-0472">Membrane</keyword>
<dbReference type="InterPro" id="IPR029044">
    <property type="entry name" value="Nucleotide-diphossugar_trans"/>
</dbReference>
<dbReference type="PANTHER" id="PTHR48090:SF1">
    <property type="entry name" value="PROPHAGE BACTOPRENOL GLUCOSYL TRANSFERASE HOMOLOG"/>
    <property type="match status" value="1"/>
</dbReference>
<evidence type="ECO:0000313" key="9">
    <source>
        <dbReference type="EMBL" id="QNP43231.1"/>
    </source>
</evidence>
<comment type="subcellular location">
    <subcellularLocation>
        <location evidence="1">Membrane</location>
        <topology evidence="1">Multi-pass membrane protein</topology>
    </subcellularLocation>
</comment>
<evidence type="ECO:0000256" key="1">
    <source>
        <dbReference type="ARBA" id="ARBA00004141"/>
    </source>
</evidence>
<dbReference type="Proteomes" id="UP000516134">
    <property type="component" value="Chromosome"/>
</dbReference>
<evidence type="ECO:0000256" key="6">
    <source>
        <dbReference type="ARBA" id="ARBA00023136"/>
    </source>
</evidence>
<evidence type="ECO:0000256" key="7">
    <source>
        <dbReference type="SAM" id="Phobius"/>
    </source>
</evidence>
<feature type="domain" description="Glycosyltransferase 2-like" evidence="8">
    <location>
        <begin position="6"/>
        <end position="154"/>
    </location>
</feature>
<protein>
    <submittedName>
        <fullName evidence="9">Glycosyltransferase family 2 protein</fullName>
    </submittedName>
</protein>
<evidence type="ECO:0000259" key="8">
    <source>
        <dbReference type="Pfam" id="PF00535"/>
    </source>
</evidence>
<reference evidence="9 10" key="1">
    <citation type="submission" date="2020-08" db="EMBL/GenBank/DDBJ databases">
        <title>Genome sequence of Sphingomonas daechungensis KACC 18115T.</title>
        <authorList>
            <person name="Hyun D.-W."/>
            <person name="Bae J.-W."/>
        </authorList>
    </citation>
    <scope>NUCLEOTIDE SEQUENCE [LARGE SCALE GENOMIC DNA]</scope>
    <source>
        <strain evidence="9 10">KACC 18115</strain>
    </source>
</reference>
<dbReference type="InterPro" id="IPR001173">
    <property type="entry name" value="Glyco_trans_2-like"/>
</dbReference>
<gene>
    <name evidence="9" type="ORF">H9L15_15145</name>
</gene>
<evidence type="ECO:0000256" key="3">
    <source>
        <dbReference type="ARBA" id="ARBA00022679"/>
    </source>
</evidence>
<feature type="transmembrane region" description="Helical" evidence="7">
    <location>
        <begin position="233"/>
        <end position="260"/>
    </location>
</feature>
<keyword evidence="5 7" id="KW-1133">Transmembrane helix</keyword>
<dbReference type="InterPro" id="IPR050256">
    <property type="entry name" value="Glycosyltransferase_2"/>
</dbReference>
<dbReference type="SUPFAM" id="SSF53448">
    <property type="entry name" value="Nucleotide-diphospho-sugar transferases"/>
    <property type="match status" value="1"/>
</dbReference>
<evidence type="ECO:0000313" key="10">
    <source>
        <dbReference type="Proteomes" id="UP000516134"/>
    </source>
</evidence>
<keyword evidence="2" id="KW-0328">Glycosyltransferase</keyword>
<dbReference type="Gene3D" id="3.90.550.10">
    <property type="entry name" value="Spore Coat Polysaccharide Biosynthesis Protein SpsA, Chain A"/>
    <property type="match status" value="1"/>
</dbReference>
<evidence type="ECO:0000256" key="5">
    <source>
        <dbReference type="ARBA" id="ARBA00022989"/>
    </source>
</evidence>
<evidence type="ECO:0000256" key="2">
    <source>
        <dbReference type="ARBA" id="ARBA00022676"/>
    </source>
</evidence>
<keyword evidence="3" id="KW-0808">Transferase</keyword>
<feature type="transmembrane region" description="Helical" evidence="7">
    <location>
        <begin position="266"/>
        <end position="285"/>
    </location>
</feature>
<keyword evidence="4 7" id="KW-0812">Transmembrane</keyword>
<dbReference type="EMBL" id="CP060780">
    <property type="protein sequence ID" value="QNP43231.1"/>
    <property type="molecule type" value="Genomic_DNA"/>
</dbReference>
<organism evidence="9 10">
    <name type="scientific">Sphingomonas daechungensis</name>
    <dbReference type="NCBI Taxonomy" id="1176646"/>
    <lineage>
        <taxon>Bacteria</taxon>
        <taxon>Pseudomonadati</taxon>
        <taxon>Pseudomonadota</taxon>
        <taxon>Alphaproteobacteria</taxon>
        <taxon>Sphingomonadales</taxon>
        <taxon>Sphingomonadaceae</taxon>
        <taxon>Sphingomonas</taxon>
    </lineage>
</organism>
<accession>A0ABX6T135</accession>
<proteinExistence type="predicted"/>